<gene>
    <name evidence="2" type="ORF">NDU88_003046</name>
</gene>
<comment type="caution">
    <text evidence="2">The sequence shown here is derived from an EMBL/GenBank/DDBJ whole genome shotgun (WGS) entry which is preliminary data.</text>
</comment>
<accession>A0AAV7UEN7</accession>
<proteinExistence type="predicted"/>
<dbReference type="EMBL" id="JANPWB010000005">
    <property type="protein sequence ID" value="KAJ1186263.1"/>
    <property type="molecule type" value="Genomic_DNA"/>
</dbReference>
<dbReference type="Proteomes" id="UP001066276">
    <property type="component" value="Chromosome 3_1"/>
</dbReference>
<reference evidence="2" key="1">
    <citation type="journal article" date="2022" name="bioRxiv">
        <title>Sequencing and chromosome-scale assembly of the giantPleurodeles waltlgenome.</title>
        <authorList>
            <person name="Brown T."/>
            <person name="Elewa A."/>
            <person name="Iarovenko S."/>
            <person name="Subramanian E."/>
            <person name="Araus A.J."/>
            <person name="Petzold A."/>
            <person name="Susuki M."/>
            <person name="Suzuki K.-i.T."/>
            <person name="Hayashi T."/>
            <person name="Toyoda A."/>
            <person name="Oliveira C."/>
            <person name="Osipova E."/>
            <person name="Leigh N.D."/>
            <person name="Simon A."/>
            <person name="Yun M.H."/>
        </authorList>
    </citation>
    <scope>NUCLEOTIDE SEQUENCE</scope>
    <source>
        <strain evidence="2">20211129_DDA</strain>
        <tissue evidence="2">Liver</tissue>
    </source>
</reference>
<feature type="region of interest" description="Disordered" evidence="1">
    <location>
        <begin position="142"/>
        <end position="168"/>
    </location>
</feature>
<evidence type="ECO:0000313" key="2">
    <source>
        <dbReference type="EMBL" id="KAJ1186263.1"/>
    </source>
</evidence>
<evidence type="ECO:0000256" key="1">
    <source>
        <dbReference type="SAM" id="MobiDB-lite"/>
    </source>
</evidence>
<organism evidence="2 3">
    <name type="scientific">Pleurodeles waltl</name>
    <name type="common">Iberian ribbed newt</name>
    <dbReference type="NCBI Taxonomy" id="8319"/>
    <lineage>
        <taxon>Eukaryota</taxon>
        <taxon>Metazoa</taxon>
        <taxon>Chordata</taxon>
        <taxon>Craniata</taxon>
        <taxon>Vertebrata</taxon>
        <taxon>Euteleostomi</taxon>
        <taxon>Amphibia</taxon>
        <taxon>Batrachia</taxon>
        <taxon>Caudata</taxon>
        <taxon>Salamandroidea</taxon>
        <taxon>Salamandridae</taxon>
        <taxon>Pleurodelinae</taxon>
        <taxon>Pleurodeles</taxon>
    </lineage>
</organism>
<sequence length="168" mass="19511">MVDVLLYYYWMAQLLVFNDWMSRGWGDPVFQLEVARNGLEKTEELLYGNPIPSHLPKLARVDRGTWHMALRWTGWDQRYINAYNEAELEILNRETPKYACEARAKLEELADEFRISVQLQRGLAITPLGAPGNLGELNLQKRELLPESTQSRKGADRGRGGHRRWSVR</sequence>
<dbReference type="AlphaFoldDB" id="A0AAV7UEN7"/>
<protein>
    <submittedName>
        <fullName evidence="2">Uncharacterized protein</fullName>
    </submittedName>
</protein>
<evidence type="ECO:0000313" key="3">
    <source>
        <dbReference type="Proteomes" id="UP001066276"/>
    </source>
</evidence>
<keyword evidence="3" id="KW-1185">Reference proteome</keyword>
<name>A0AAV7UEN7_PLEWA</name>